<comment type="caution">
    <text evidence="1">The sequence shown here is derived from an EMBL/GenBank/DDBJ whole genome shotgun (WGS) entry which is preliminary data.</text>
</comment>
<dbReference type="Proteomes" id="UP001283361">
    <property type="component" value="Unassembled WGS sequence"/>
</dbReference>
<protein>
    <submittedName>
        <fullName evidence="1">Uncharacterized protein</fullName>
    </submittedName>
</protein>
<reference evidence="1" key="1">
    <citation type="journal article" date="2023" name="G3 (Bethesda)">
        <title>A reference genome for the long-term kleptoplast-retaining sea slug Elysia crispata morphotype clarki.</title>
        <authorList>
            <person name="Eastman K.E."/>
            <person name="Pendleton A.L."/>
            <person name="Shaikh M.A."/>
            <person name="Suttiyut T."/>
            <person name="Ogas R."/>
            <person name="Tomko P."/>
            <person name="Gavelis G."/>
            <person name="Widhalm J.R."/>
            <person name="Wisecaver J.H."/>
        </authorList>
    </citation>
    <scope>NUCLEOTIDE SEQUENCE</scope>
    <source>
        <strain evidence="1">ECLA1</strain>
    </source>
</reference>
<evidence type="ECO:0000313" key="1">
    <source>
        <dbReference type="EMBL" id="KAK3801352.1"/>
    </source>
</evidence>
<evidence type="ECO:0000313" key="2">
    <source>
        <dbReference type="Proteomes" id="UP001283361"/>
    </source>
</evidence>
<name>A0AAE1B842_9GAST</name>
<organism evidence="1 2">
    <name type="scientific">Elysia crispata</name>
    <name type="common">lettuce slug</name>
    <dbReference type="NCBI Taxonomy" id="231223"/>
    <lineage>
        <taxon>Eukaryota</taxon>
        <taxon>Metazoa</taxon>
        <taxon>Spiralia</taxon>
        <taxon>Lophotrochozoa</taxon>
        <taxon>Mollusca</taxon>
        <taxon>Gastropoda</taxon>
        <taxon>Heterobranchia</taxon>
        <taxon>Euthyneura</taxon>
        <taxon>Panpulmonata</taxon>
        <taxon>Sacoglossa</taxon>
        <taxon>Placobranchoidea</taxon>
        <taxon>Plakobranchidae</taxon>
        <taxon>Elysia</taxon>
    </lineage>
</organism>
<proteinExistence type="predicted"/>
<keyword evidence="2" id="KW-1185">Reference proteome</keyword>
<dbReference type="EMBL" id="JAWDGP010000328">
    <property type="protein sequence ID" value="KAK3801352.1"/>
    <property type="molecule type" value="Genomic_DNA"/>
</dbReference>
<sequence>MIVVMANLVLKRVKLQPSNMLRITTLLVVFILVCFATAQNDFDKLRTKTLQVGDLLGLLGSMGDDNFDDSYSKLNITKPGSK</sequence>
<gene>
    <name evidence="1" type="ORF">RRG08_041205</name>
</gene>
<accession>A0AAE1B842</accession>
<dbReference type="AlphaFoldDB" id="A0AAE1B842"/>